<comment type="caution">
    <text evidence="8">The sequence shown here is derived from an EMBL/GenBank/DDBJ whole genome shotgun (WGS) entry which is preliminary data.</text>
</comment>
<feature type="transmembrane region" description="Helical" evidence="6">
    <location>
        <begin position="147"/>
        <end position="168"/>
    </location>
</feature>
<keyword evidence="4 6" id="KW-0472">Membrane</keyword>
<organism evidence="8 9">
    <name type="scientific">Lojkania enalia</name>
    <dbReference type="NCBI Taxonomy" id="147567"/>
    <lineage>
        <taxon>Eukaryota</taxon>
        <taxon>Fungi</taxon>
        <taxon>Dikarya</taxon>
        <taxon>Ascomycota</taxon>
        <taxon>Pezizomycotina</taxon>
        <taxon>Dothideomycetes</taxon>
        <taxon>Pleosporomycetidae</taxon>
        <taxon>Pleosporales</taxon>
        <taxon>Pleosporales incertae sedis</taxon>
        <taxon>Lojkania</taxon>
    </lineage>
</organism>
<proteinExistence type="inferred from homology"/>
<name>A0A9P4K3H7_9PLEO</name>
<feature type="transmembrane region" description="Helical" evidence="6">
    <location>
        <begin position="20"/>
        <end position="39"/>
    </location>
</feature>
<evidence type="ECO:0000256" key="1">
    <source>
        <dbReference type="ARBA" id="ARBA00004141"/>
    </source>
</evidence>
<evidence type="ECO:0000256" key="6">
    <source>
        <dbReference type="SAM" id="Phobius"/>
    </source>
</evidence>
<accession>A0A9P4K3H7</accession>
<feature type="transmembrane region" description="Helical" evidence="6">
    <location>
        <begin position="266"/>
        <end position="287"/>
    </location>
</feature>
<dbReference type="Pfam" id="PF20684">
    <property type="entry name" value="Fung_rhodopsin"/>
    <property type="match status" value="1"/>
</dbReference>
<dbReference type="Proteomes" id="UP000800093">
    <property type="component" value="Unassembled WGS sequence"/>
</dbReference>
<feature type="transmembrane region" description="Helical" evidence="6">
    <location>
        <begin position="51"/>
        <end position="76"/>
    </location>
</feature>
<reference evidence="9" key="1">
    <citation type="journal article" date="2020" name="Stud. Mycol.">
        <title>101 Dothideomycetes genomes: A test case for predicting lifestyles and emergence of pathogens.</title>
        <authorList>
            <person name="Haridas S."/>
            <person name="Albert R."/>
            <person name="Binder M."/>
            <person name="Bloem J."/>
            <person name="LaButti K."/>
            <person name="Salamov A."/>
            <person name="Andreopoulos B."/>
            <person name="Baker S."/>
            <person name="Barry K."/>
            <person name="Bills G."/>
            <person name="Bluhm B."/>
            <person name="Cannon C."/>
            <person name="Castanera R."/>
            <person name="Culley D."/>
            <person name="Daum C."/>
            <person name="Ezra D."/>
            <person name="Gonzalez J."/>
            <person name="Henrissat B."/>
            <person name="Kuo A."/>
            <person name="Liang C."/>
            <person name="Lipzen A."/>
            <person name="Lutzoni F."/>
            <person name="Magnuson J."/>
            <person name="Mondo S."/>
            <person name="Nolan M."/>
            <person name="Ohm R."/>
            <person name="Pangilinan J."/>
            <person name="Park H.-J."/>
            <person name="Ramirez L."/>
            <person name="Alfaro M."/>
            <person name="Sun H."/>
            <person name="Tritt A."/>
            <person name="Yoshinaga Y."/>
            <person name="Zwiers L.-H."/>
            <person name="Turgeon B."/>
            <person name="Goodwin S."/>
            <person name="Spatafora J."/>
            <person name="Crous P."/>
            <person name="Grigoriev I."/>
        </authorList>
    </citation>
    <scope>NUCLEOTIDE SEQUENCE [LARGE SCALE GENOMIC DNA]</scope>
    <source>
        <strain evidence="9">CBS 304.66</strain>
    </source>
</reference>
<dbReference type="OrthoDB" id="444631at2759"/>
<keyword evidence="2 6" id="KW-0812">Transmembrane</keyword>
<keyword evidence="9" id="KW-1185">Reference proteome</keyword>
<feature type="transmembrane region" description="Helical" evidence="6">
    <location>
        <begin position="226"/>
        <end position="246"/>
    </location>
</feature>
<comment type="similarity">
    <text evidence="5">Belongs to the SAT4 family.</text>
</comment>
<feature type="transmembrane region" description="Helical" evidence="6">
    <location>
        <begin position="193"/>
        <end position="214"/>
    </location>
</feature>
<dbReference type="GO" id="GO:0016020">
    <property type="term" value="C:membrane"/>
    <property type="evidence" value="ECO:0007669"/>
    <property type="project" value="UniProtKB-SubCell"/>
</dbReference>
<feature type="transmembrane region" description="Helical" evidence="6">
    <location>
        <begin position="108"/>
        <end position="126"/>
    </location>
</feature>
<dbReference type="InterPro" id="IPR052337">
    <property type="entry name" value="SAT4-like"/>
</dbReference>
<protein>
    <recommendedName>
        <fullName evidence="7">Rhodopsin domain-containing protein</fullName>
    </recommendedName>
</protein>
<sequence length="405" mass="44950">MSLALSSIEDFVSLSRIKKFDFFITTATFFCLALITRFIRITVKIHYRRPFSLDDCLVLIGAVCLIAATGLTYSWLDNFYLGVVLAKDVSFGSSLAPEELKSFMNTDLNALFVSTMVLLWTAIFCVKGSFLTFSRPIVKAVGTLETYYIIVTSATIVAWAYRVVQLILKCPKFSEGPMQCFNRDEQLTGGTSAAGAAVDVFTSFMMLSIPTLLYSYIKLSDKQRTALATFYIFVMVIIVVTILPSIDLPGAVFQSDDLPWSVFWSHTGASMAIILASLSAFQTVIVLKSSDNDAPKNAELERSSQNVWWRMSTGKSPEDALPIAPKAAILATTTLTRSEQADLERDSRQAMSRWSVSTLSTRSSQSSIRSKHISVPAFEGGSSVWVTSLGWVHERRSEEYERPFS</sequence>
<evidence type="ECO:0000259" key="7">
    <source>
        <dbReference type="Pfam" id="PF20684"/>
    </source>
</evidence>
<evidence type="ECO:0000313" key="9">
    <source>
        <dbReference type="Proteomes" id="UP000800093"/>
    </source>
</evidence>
<evidence type="ECO:0000313" key="8">
    <source>
        <dbReference type="EMBL" id="KAF2260765.1"/>
    </source>
</evidence>
<dbReference type="PANTHER" id="PTHR33048">
    <property type="entry name" value="PTH11-LIKE INTEGRAL MEMBRANE PROTEIN (AFU_ORTHOLOGUE AFUA_5G11245)"/>
    <property type="match status" value="1"/>
</dbReference>
<keyword evidence="3 6" id="KW-1133">Transmembrane helix</keyword>
<evidence type="ECO:0000256" key="2">
    <source>
        <dbReference type="ARBA" id="ARBA00022692"/>
    </source>
</evidence>
<dbReference type="EMBL" id="ML986673">
    <property type="protein sequence ID" value="KAF2260765.1"/>
    <property type="molecule type" value="Genomic_DNA"/>
</dbReference>
<gene>
    <name evidence="8" type="ORF">CC78DRAFT_619957</name>
</gene>
<dbReference type="InterPro" id="IPR049326">
    <property type="entry name" value="Rhodopsin_dom_fungi"/>
</dbReference>
<feature type="domain" description="Rhodopsin" evidence="7">
    <location>
        <begin position="39"/>
        <end position="285"/>
    </location>
</feature>
<evidence type="ECO:0000256" key="3">
    <source>
        <dbReference type="ARBA" id="ARBA00022989"/>
    </source>
</evidence>
<comment type="subcellular location">
    <subcellularLocation>
        <location evidence="1">Membrane</location>
        <topology evidence="1">Multi-pass membrane protein</topology>
    </subcellularLocation>
</comment>
<dbReference type="PANTHER" id="PTHR33048:SF92">
    <property type="entry name" value="INTEGRAL MEMBRANE PROTEIN"/>
    <property type="match status" value="1"/>
</dbReference>
<evidence type="ECO:0000256" key="4">
    <source>
        <dbReference type="ARBA" id="ARBA00023136"/>
    </source>
</evidence>
<dbReference type="AlphaFoldDB" id="A0A9P4K3H7"/>
<evidence type="ECO:0000256" key="5">
    <source>
        <dbReference type="ARBA" id="ARBA00038359"/>
    </source>
</evidence>